<proteinExistence type="inferred from homology"/>
<dbReference type="PROSITE" id="PS00086">
    <property type="entry name" value="CYTOCHROME_P450"/>
    <property type="match status" value="1"/>
</dbReference>
<evidence type="ECO:0000313" key="11">
    <source>
        <dbReference type="EMBL" id="KAK5643680.1"/>
    </source>
</evidence>
<evidence type="ECO:0000256" key="3">
    <source>
        <dbReference type="ARBA" id="ARBA00022617"/>
    </source>
</evidence>
<dbReference type="InterPro" id="IPR017972">
    <property type="entry name" value="Cyt_P450_CS"/>
</dbReference>
<dbReference type="PRINTS" id="PR00463">
    <property type="entry name" value="EP450I"/>
</dbReference>
<name>A0AAN7V870_9COLE</name>
<keyword evidence="3 8" id="KW-0349">Heme</keyword>
<feature type="transmembrane region" description="Helical" evidence="10">
    <location>
        <begin position="12"/>
        <end position="32"/>
    </location>
</feature>
<dbReference type="Pfam" id="PF00067">
    <property type="entry name" value="p450"/>
    <property type="match status" value="1"/>
</dbReference>
<evidence type="ECO:0000256" key="5">
    <source>
        <dbReference type="ARBA" id="ARBA00023002"/>
    </source>
</evidence>
<keyword evidence="5 9" id="KW-0560">Oxidoreductase</keyword>
<evidence type="ECO:0000256" key="10">
    <source>
        <dbReference type="SAM" id="Phobius"/>
    </source>
</evidence>
<dbReference type="InterPro" id="IPR050196">
    <property type="entry name" value="Cytochrome_P450_Monoox"/>
</dbReference>
<dbReference type="CDD" id="cd20628">
    <property type="entry name" value="CYP4"/>
    <property type="match status" value="1"/>
</dbReference>
<dbReference type="GO" id="GO:0016705">
    <property type="term" value="F:oxidoreductase activity, acting on paired donors, with incorporation or reduction of molecular oxygen"/>
    <property type="evidence" value="ECO:0007669"/>
    <property type="project" value="InterPro"/>
</dbReference>
<evidence type="ECO:0000256" key="2">
    <source>
        <dbReference type="ARBA" id="ARBA00010617"/>
    </source>
</evidence>
<dbReference type="InterPro" id="IPR002401">
    <property type="entry name" value="Cyt_P450_E_grp-I"/>
</dbReference>
<dbReference type="PRINTS" id="PR00385">
    <property type="entry name" value="P450"/>
</dbReference>
<organism evidence="11 12">
    <name type="scientific">Pyrocoelia pectoralis</name>
    <dbReference type="NCBI Taxonomy" id="417401"/>
    <lineage>
        <taxon>Eukaryota</taxon>
        <taxon>Metazoa</taxon>
        <taxon>Ecdysozoa</taxon>
        <taxon>Arthropoda</taxon>
        <taxon>Hexapoda</taxon>
        <taxon>Insecta</taxon>
        <taxon>Pterygota</taxon>
        <taxon>Neoptera</taxon>
        <taxon>Endopterygota</taxon>
        <taxon>Coleoptera</taxon>
        <taxon>Polyphaga</taxon>
        <taxon>Elateriformia</taxon>
        <taxon>Elateroidea</taxon>
        <taxon>Lampyridae</taxon>
        <taxon>Lampyrinae</taxon>
        <taxon>Pyrocoelia</taxon>
    </lineage>
</organism>
<dbReference type="AlphaFoldDB" id="A0AAN7V870"/>
<dbReference type="GO" id="GO:0020037">
    <property type="term" value="F:heme binding"/>
    <property type="evidence" value="ECO:0007669"/>
    <property type="project" value="InterPro"/>
</dbReference>
<evidence type="ECO:0000256" key="8">
    <source>
        <dbReference type="PIRSR" id="PIRSR602401-1"/>
    </source>
</evidence>
<sequence length="522" mass="60911">MSLGITTHEFHVYVNVLQYFIIFTLILWYMYWQLSKRYVLKLAEKLPGPKGWPLIGNALEFRGSAHEIMKKLCRYLEIDSVVKLWIGPKLLIFLSDPKDVEIILSSYDHIDKSSEYDLFKPWLGNGLLISTGETWKSHRKLIYPTFHMNILKKFIVLFNTNSRETVEKLWKEVGKTFDCHDYMSEATVEMLLETAMGVNKKTQDRSGYEYAQAVMQMCDILHSRHMKIWLKPDWIFKLSSYGRIQKAMLNIIHSLTNKIIKSKMDTLDELSQSCKNASRSDTDVEEKRRVAFLDLLVEASQNGEHITRKEIREQVDTIMFEGHDTTAAAASFFLSLMAAHPDIQNRVIQELDEIFGNSDRSATFSDTLEMKYLERCLLETLRLYPPVPFIARHLNQPVKLVSGNYILPPGCTVVIATIKLHRREDIYANPNKYEPDNFLPERAANRNYYEFIPFSAGPRNCVGRKYAMLKLKVLLSTVMRNFYIRSHMTEKDFKLQGDIILKREEGFQVRLEPRKYTNLKQL</sequence>
<keyword evidence="10" id="KW-0812">Transmembrane</keyword>
<gene>
    <name evidence="11" type="ORF">RI129_007525</name>
</gene>
<comment type="similarity">
    <text evidence="2 9">Belongs to the cytochrome P450 family.</text>
</comment>
<keyword evidence="10" id="KW-0472">Membrane</keyword>
<evidence type="ECO:0000256" key="1">
    <source>
        <dbReference type="ARBA" id="ARBA00001971"/>
    </source>
</evidence>
<evidence type="ECO:0000256" key="6">
    <source>
        <dbReference type="ARBA" id="ARBA00023004"/>
    </source>
</evidence>
<dbReference type="PANTHER" id="PTHR24291">
    <property type="entry name" value="CYTOCHROME P450 FAMILY 4"/>
    <property type="match status" value="1"/>
</dbReference>
<feature type="binding site" description="axial binding residue" evidence="8">
    <location>
        <position position="461"/>
    </location>
    <ligand>
        <name>heme</name>
        <dbReference type="ChEBI" id="CHEBI:30413"/>
    </ligand>
    <ligandPart>
        <name>Fe</name>
        <dbReference type="ChEBI" id="CHEBI:18248"/>
    </ligandPart>
</feature>
<dbReference type="Proteomes" id="UP001329430">
    <property type="component" value="Chromosome 5"/>
</dbReference>
<dbReference type="SUPFAM" id="SSF48264">
    <property type="entry name" value="Cytochrome P450"/>
    <property type="match status" value="1"/>
</dbReference>
<evidence type="ECO:0008006" key="13">
    <source>
        <dbReference type="Google" id="ProtNLM"/>
    </source>
</evidence>
<accession>A0AAN7V870</accession>
<keyword evidence="12" id="KW-1185">Reference proteome</keyword>
<comment type="cofactor">
    <cofactor evidence="1 8">
        <name>heme</name>
        <dbReference type="ChEBI" id="CHEBI:30413"/>
    </cofactor>
</comment>
<protein>
    <recommendedName>
        <fullName evidence="13">Cytochrome P450</fullName>
    </recommendedName>
</protein>
<reference evidence="11 12" key="1">
    <citation type="journal article" date="2024" name="Insects">
        <title>An Improved Chromosome-Level Genome Assembly of the Firefly Pyrocoelia pectoralis.</title>
        <authorList>
            <person name="Fu X."/>
            <person name="Meyer-Rochow V.B."/>
            <person name="Ballantyne L."/>
            <person name="Zhu X."/>
        </authorList>
    </citation>
    <scope>NUCLEOTIDE SEQUENCE [LARGE SCALE GENOMIC DNA]</scope>
    <source>
        <strain evidence="11">XCY_ONT2</strain>
    </source>
</reference>
<dbReference type="PANTHER" id="PTHR24291:SF106">
    <property type="entry name" value="CYTOCHROME P450 4G1-RELATED"/>
    <property type="match status" value="1"/>
</dbReference>
<keyword evidence="6 8" id="KW-0408">Iron</keyword>
<dbReference type="GO" id="GO:0005506">
    <property type="term" value="F:iron ion binding"/>
    <property type="evidence" value="ECO:0007669"/>
    <property type="project" value="InterPro"/>
</dbReference>
<dbReference type="Gene3D" id="1.10.630.10">
    <property type="entry name" value="Cytochrome P450"/>
    <property type="match status" value="1"/>
</dbReference>
<dbReference type="EMBL" id="JAVRBK010000005">
    <property type="protein sequence ID" value="KAK5643680.1"/>
    <property type="molecule type" value="Genomic_DNA"/>
</dbReference>
<evidence type="ECO:0000256" key="7">
    <source>
        <dbReference type="ARBA" id="ARBA00023033"/>
    </source>
</evidence>
<evidence type="ECO:0000256" key="4">
    <source>
        <dbReference type="ARBA" id="ARBA00022723"/>
    </source>
</evidence>
<dbReference type="GO" id="GO:0004497">
    <property type="term" value="F:monooxygenase activity"/>
    <property type="evidence" value="ECO:0007669"/>
    <property type="project" value="UniProtKB-KW"/>
</dbReference>
<keyword evidence="10" id="KW-1133">Transmembrane helix</keyword>
<comment type="caution">
    <text evidence="11">The sequence shown here is derived from an EMBL/GenBank/DDBJ whole genome shotgun (WGS) entry which is preliminary data.</text>
</comment>
<evidence type="ECO:0000256" key="9">
    <source>
        <dbReference type="RuleBase" id="RU000461"/>
    </source>
</evidence>
<dbReference type="InterPro" id="IPR036396">
    <property type="entry name" value="Cyt_P450_sf"/>
</dbReference>
<keyword evidence="4 8" id="KW-0479">Metal-binding</keyword>
<keyword evidence="7 9" id="KW-0503">Monooxygenase</keyword>
<dbReference type="InterPro" id="IPR001128">
    <property type="entry name" value="Cyt_P450"/>
</dbReference>
<evidence type="ECO:0000313" key="12">
    <source>
        <dbReference type="Proteomes" id="UP001329430"/>
    </source>
</evidence>